<feature type="transmembrane region" description="Helical" evidence="7">
    <location>
        <begin position="440"/>
        <end position="460"/>
    </location>
</feature>
<dbReference type="PANTHER" id="PTHR43341">
    <property type="entry name" value="AMINO ACID PERMEASE"/>
    <property type="match status" value="1"/>
</dbReference>
<dbReference type="PROSITE" id="PS00218">
    <property type="entry name" value="AMINO_ACID_PERMEASE_1"/>
    <property type="match status" value="1"/>
</dbReference>
<feature type="transmembrane region" description="Helical" evidence="7">
    <location>
        <begin position="340"/>
        <end position="362"/>
    </location>
</feature>
<dbReference type="GO" id="GO:0016020">
    <property type="term" value="C:membrane"/>
    <property type="evidence" value="ECO:0007669"/>
    <property type="project" value="UniProtKB-SubCell"/>
</dbReference>
<evidence type="ECO:0000256" key="5">
    <source>
        <dbReference type="ARBA" id="ARBA00022989"/>
    </source>
</evidence>
<feature type="transmembrane region" description="Helical" evidence="7">
    <location>
        <begin position="410"/>
        <end position="428"/>
    </location>
</feature>
<proteinExistence type="predicted"/>
<evidence type="ECO:0000256" key="3">
    <source>
        <dbReference type="ARBA" id="ARBA00022692"/>
    </source>
</evidence>
<evidence type="ECO:0000256" key="6">
    <source>
        <dbReference type="ARBA" id="ARBA00023136"/>
    </source>
</evidence>
<feature type="transmembrane region" description="Helical" evidence="7">
    <location>
        <begin position="21"/>
        <end position="40"/>
    </location>
</feature>
<dbReference type="GO" id="GO:0015171">
    <property type="term" value="F:amino acid transmembrane transporter activity"/>
    <property type="evidence" value="ECO:0007669"/>
    <property type="project" value="TreeGrafter"/>
</dbReference>
<dbReference type="Proteomes" id="UP000050934">
    <property type="component" value="Unassembled WGS sequence"/>
</dbReference>
<evidence type="ECO:0000313" key="10">
    <source>
        <dbReference type="Proteomes" id="UP000050934"/>
    </source>
</evidence>
<dbReference type="InterPro" id="IPR004840">
    <property type="entry name" value="Amino_acid_permease_CS"/>
</dbReference>
<dbReference type="STRING" id="396268.IV45_GL000393"/>
<evidence type="ECO:0000256" key="7">
    <source>
        <dbReference type="SAM" id="Phobius"/>
    </source>
</evidence>
<keyword evidence="6 7" id="KW-0472">Membrane</keyword>
<feature type="transmembrane region" description="Helical" evidence="7">
    <location>
        <begin position="46"/>
        <end position="63"/>
    </location>
</feature>
<name>A0A0R2I0U2_9LACO</name>
<feature type="transmembrane region" description="Helical" evidence="7">
    <location>
        <begin position="161"/>
        <end position="184"/>
    </location>
</feature>
<dbReference type="PIRSF" id="PIRSF006060">
    <property type="entry name" value="AA_transporter"/>
    <property type="match status" value="1"/>
</dbReference>
<feature type="transmembrane region" description="Helical" evidence="7">
    <location>
        <begin position="283"/>
        <end position="308"/>
    </location>
</feature>
<evidence type="ECO:0000256" key="1">
    <source>
        <dbReference type="ARBA" id="ARBA00004141"/>
    </source>
</evidence>
<comment type="caution">
    <text evidence="9">The sequence shown here is derived from an EMBL/GenBank/DDBJ whole genome shotgun (WGS) entry which is preliminary data.</text>
</comment>
<dbReference type="InterPro" id="IPR050524">
    <property type="entry name" value="APC_YAT"/>
</dbReference>
<sequence length="496" mass="53943">MAEKTTENHVKRLLKTRHLSMIALGGSIGTGLFIASGSAIHTAGPGGAIIGYAIMGMMVYFLMTSMGEMATFMPISGSFASYCTRFIDPGLGFSMGWIYWFNWALTVAVDSTTAGIVMNFWFPHIPSWIFSLVVLIYIITVNALEVRAFGEMEYWLAIIKVVTVILFLIIGVAVILGIMGGSAIGFSNLTYKEAPFVGGAPTILSVFLVAGFSFQGTELVGITAGESENPGKSIPKAIHSTFWRILLFYILSIFVISCVLPYTSPNLLGSSVKDITISPFTLVFRRAGLAFAASVMNAVILTAVISAANSGMYASTRMLYSMAHEGQAWKIFGETSKSGVPVYALMASTLVACMTFLTGIIGPSVYEFLIDSSGLAGFLTWMGMAAAHLRFRKAYVAQGYSLDDLRYRAWLYPFGPILALVLCTVVVIGQNPMALLHGNWQQIILTYLSLPLLLILWLYYRLRYHSHLVPLDQVDLSGGQLKSGEINAGKPKKEDA</sequence>
<dbReference type="AlphaFoldDB" id="A0A0R2I0U2"/>
<comment type="subcellular location">
    <subcellularLocation>
        <location evidence="1">Membrane</location>
        <topology evidence="1">Multi-pass membrane protein</topology>
    </subcellularLocation>
</comment>
<evidence type="ECO:0000256" key="2">
    <source>
        <dbReference type="ARBA" id="ARBA00022448"/>
    </source>
</evidence>
<dbReference type="Gene3D" id="1.20.1740.10">
    <property type="entry name" value="Amino acid/polyamine transporter I"/>
    <property type="match status" value="1"/>
</dbReference>
<dbReference type="Pfam" id="PF00324">
    <property type="entry name" value="AA_permease"/>
    <property type="match status" value="1"/>
</dbReference>
<organism evidence="9 10">
    <name type="scientific">Limosilactobacillus secaliphilus</name>
    <dbReference type="NCBI Taxonomy" id="396268"/>
    <lineage>
        <taxon>Bacteria</taxon>
        <taxon>Bacillati</taxon>
        <taxon>Bacillota</taxon>
        <taxon>Bacilli</taxon>
        <taxon>Lactobacillales</taxon>
        <taxon>Lactobacillaceae</taxon>
        <taxon>Limosilactobacillus</taxon>
    </lineage>
</organism>
<keyword evidence="4" id="KW-0029">Amino-acid transport</keyword>
<dbReference type="FunFam" id="1.20.1740.10:FF:000001">
    <property type="entry name" value="Amino acid permease"/>
    <property type="match status" value="1"/>
</dbReference>
<dbReference type="RefSeq" id="WP_057740958.1">
    <property type="nucleotide sequence ID" value="NZ_JQBW01000009.1"/>
</dbReference>
<keyword evidence="3 7" id="KW-0812">Transmembrane</keyword>
<keyword evidence="5 7" id="KW-1133">Transmembrane helix</keyword>
<protein>
    <submittedName>
        <fullName evidence="9">Amino acid permease-associated protein</fullName>
    </submittedName>
</protein>
<feature type="transmembrane region" description="Helical" evidence="7">
    <location>
        <begin position="368"/>
        <end position="389"/>
    </location>
</feature>
<keyword evidence="10" id="KW-1185">Reference proteome</keyword>
<dbReference type="EMBL" id="JQBW01000009">
    <property type="protein sequence ID" value="KRN58768.1"/>
    <property type="molecule type" value="Genomic_DNA"/>
</dbReference>
<keyword evidence="2" id="KW-0813">Transport</keyword>
<feature type="transmembrane region" description="Helical" evidence="7">
    <location>
        <begin position="128"/>
        <end position="149"/>
    </location>
</feature>
<accession>A0A0R2I0U2</accession>
<evidence type="ECO:0000313" key="9">
    <source>
        <dbReference type="EMBL" id="KRN58768.1"/>
    </source>
</evidence>
<dbReference type="OrthoDB" id="9780162at2"/>
<dbReference type="PANTHER" id="PTHR43341:SF1">
    <property type="entry name" value="GENERAL AMINO-ACID PERMEASE GAP1"/>
    <property type="match status" value="1"/>
</dbReference>
<feature type="domain" description="Amino acid permease/ SLC12A" evidence="8">
    <location>
        <begin position="18"/>
        <end position="464"/>
    </location>
</feature>
<evidence type="ECO:0000256" key="4">
    <source>
        <dbReference type="ARBA" id="ARBA00022970"/>
    </source>
</evidence>
<reference evidence="9 10" key="1">
    <citation type="journal article" date="2015" name="Genome Announc.">
        <title>Expanding the biotechnology potential of lactobacilli through comparative genomics of 213 strains and associated genera.</title>
        <authorList>
            <person name="Sun Z."/>
            <person name="Harris H.M."/>
            <person name="McCann A."/>
            <person name="Guo C."/>
            <person name="Argimon S."/>
            <person name="Zhang W."/>
            <person name="Yang X."/>
            <person name="Jeffery I.B."/>
            <person name="Cooney J.C."/>
            <person name="Kagawa T.F."/>
            <person name="Liu W."/>
            <person name="Song Y."/>
            <person name="Salvetti E."/>
            <person name="Wrobel A."/>
            <person name="Rasinkangas P."/>
            <person name="Parkhill J."/>
            <person name="Rea M.C."/>
            <person name="O'Sullivan O."/>
            <person name="Ritari J."/>
            <person name="Douillard F.P."/>
            <person name="Paul Ross R."/>
            <person name="Yang R."/>
            <person name="Briner A.E."/>
            <person name="Felis G.E."/>
            <person name="de Vos W.M."/>
            <person name="Barrangou R."/>
            <person name="Klaenhammer T.R."/>
            <person name="Caufield P.W."/>
            <person name="Cui Y."/>
            <person name="Zhang H."/>
            <person name="O'Toole P.W."/>
        </authorList>
    </citation>
    <scope>NUCLEOTIDE SEQUENCE [LARGE SCALE GENOMIC DNA]</scope>
    <source>
        <strain evidence="9 10">DSM 17896</strain>
    </source>
</reference>
<gene>
    <name evidence="9" type="ORF">IV45_GL000393</name>
</gene>
<dbReference type="InterPro" id="IPR004841">
    <property type="entry name" value="AA-permease/SLC12A_dom"/>
</dbReference>
<feature type="transmembrane region" description="Helical" evidence="7">
    <location>
        <begin position="242"/>
        <end position="263"/>
    </location>
</feature>
<evidence type="ECO:0000259" key="8">
    <source>
        <dbReference type="Pfam" id="PF00324"/>
    </source>
</evidence>
<dbReference type="PATRIC" id="fig|396268.3.peg.397"/>
<feature type="transmembrane region" description="Helical" evidence="7">
    <location>
        <begin position="196"/>
        <end position="214"/>
    </location>
</feature>